<dbReference type="PANTHER" id="PTHR46247">
    <property type="entry name" value="CRS2-ASSOCIATED FACTOR 1, CHLOROPLASTIC"/>
    <property type="match status" value="1"/>
</dbReference>
<dbReference type="Pfam" id="PF02362">
    <property type="entry name" value="B3"/>
    <property type="match status" value="1"/>
</dbReference>
<reference evidence="16" key="2">
    <citation type="submission" date="2023-05" db="EMBL/GenBank/DDBJ databases">
        <authorList>
            <person name="Schelkunov M.I."/>
        </authorList>
    </citation>
    <scope>NUCLEOTIDE SEQUENCE</scope>
    <source>
        <strain evidence="16">Hsosn_3</strain>
        <tissue evidence="16">Leaf</tissue>
    </source>
</reference>
<reference evidence="16" key="1">
    <citation type="submission" date="2023-02" db="EMBL/GenBank/DDBJ databases">
        <title>Genome of toxic invasive species Heracleum sosnowskyi carries increased number of genes despite the absence of recent whole-genome duplications.</title>
        <authorList>
            <person name="Schelkunov M."/>
            <person name="Shtratnikova V."/>
            <person name="Makarenko M."/>
            <person name="Klepikova A."/>
            <person name="Omelchenko D."/>
            <person name="Novikova G."/>
            <person name="Obukhova E."/>
            <person name="Bogdanov V."/>
            <person name="Penin A."/>
            <person name="Logacheva M."/>
        </authorList>
    </citation>
    <scope>NUCLEOTIDE SEQUENCE</scope>
    <source>
        <strain evidence="16">Hsosn_3</strain>
        <tissue evidence="16">Leaf</tissue>
    </source>
</reference>
<evidence type="ECO:0000256" key="2">
    <source>
        <dbReference type="ARBA" id="ARBA00022664"/>
    </source>
</evidence>
<proteinExistence type="predicted"/>
<keyword evidence="9" id="KW-0508">mRNA splicing</keyword>
<dbReference type="PROSITE" id="PS51295">
    <property type="entry name" value="CRM"/>
    <property type="match status" value="2"/>
</dbReference>
<feature type="domain" description="TF-B3" evidence="14">
    <location>
        <begin position="690"/>
        <end position="746"/>
    </location>
</feature>
<evidence type="ECO:0000256" key="9">
    <source>
        <dbReference type="ARBA" id="ARBA00023187"/>
    </source>
</evidence>
<keyword evidence="7" id="KW-0238">DNA-binding</keyword>
<dbReference type="SMART" id="SM01103">
    <property type="entry name" value="CRS1_YhbY"/>
    <property type="match status" value="2"/>
</dbReference>
<keyword evidence="6" id="KW-0805">Transcription regulation</keyword>
<dbReference type="Gene3D" id="3.30.110.60">
    <property type="entry name" value="YhbY-like"/>
    <property type="match status" value="2"/>
</dbReference>
<dbReference type="SMART" id="SM01019">
    <property type="entry name" value="B3"/>
    <property type="match status" value="1"/>
</dbReference>
<keyword evidence="2" id="KW-0507">mRNA processing</keyword>
<dbReference type="GO" id="GO:0003723">
    <property type="term" value="F:RNA binding"/>
    <property type="evidence" value="ECO:0007669"/>
    <property type="project" value="UniProtKB-UniRule"/>
</dbReference>
<evidence type="ECO:0000256" key="12">
    <source>
        <dbReference type="PROSITE-ProRule" id="PRU00626"/>
    </source>
</evidence>
<dbReference type="PROSITE" id="PS50863">
    <property type="entry name" value="B3"/>
    <property type="match status" value="1"/>
</dbReference>
<dbReference type="PANTHER" id="PTHR46247:SF2">
    <property type="entry name" value="CRS2-ASSOCIATED FACTOR 1, MITOCHONDRIAL"/>
    <property type="match status" value="1"/>
</dbReference>
<dbReference type="AlphaFoldDB" id="A0AAD8MKR7"/>
<dbReference type="SUPFAM" id="SSF101936">
    <property type="entry name" value="DNA-binding pseudobarrel domain"/>
    <property type="match status" value="1"/>
</dbReference>
<gene>
    <name evidence="16" type="ORF">POM88_032457</name>
</gene>
<evidence type="ECO:0000313" key="17">
    <source>
        <dbReference type="Proteomes" id="UP001237642"/>
    </source>
</evidence>
<dbReference type="InterPro" id="IPR001890">
    <property type="entry name" value="RNA-binding_CRM"/>
</dbReference>
<feature type="region of interest" description="Disordered" evidence="13">
    <location>
        <begin position="424"/>
        <end position="448"/>
    </location>
</feature>
<dbReference type="GO" id="GO:0000373">
    <property type="term" value="P:Group II intron splicing"/>
    <property type="evidence" value="ECO:0007669"/>
    <property type="project" value="InterPro"/>
</dbReference>
<dbReference type="FunFam" id="3.30.110.60:FF:000002">
    <property type="entry name" value="CRS2-associated factor 1, chloroplastic"/>
    <property type="match status" value="2"/>
</dbReference>
<dbReference type="InterPro" id="IPR035920">
    <property type="entry name" value="YhbY-like_sf"/>
</dbReference>
<keyword evidence="17" id="KW-1185">Reference proteome</keyword>
<keyword evidence="4 12" id="KW-0694">RNA-binding</keyword>
<keyword evidence="10" id="KW-0539">Nucleus</keyword>
<evidence type="ECO:0000259" key="15">
    <source>
        <dbReference type="PROSITE" id="PS51295"/>
    </source>
</evidence>
<dbReference type="GO" id="GO:0006397">
    <property type="term" value="P:mRNA processing"/>
    <property type="evidence" value="ECO:0007669"/>
    <property type="project" value="UniProtKB-KW"/>
</dbReference>
<evidence type="ECO:0000256" key="13">
    <source>
        <dbReference type="SAM" id="MobiDB-lite"/>
    </source>
</evidence>
<name>A0AAD8MKR7_9APIA</name>
<evidence type="ECO:0000256" key="11">
    <source>
        <dbReference type="ARBA" id="ARBA00023274"/>
    </source>
</evidence>
<dbReference type="SUPFAM" id="SSF75471">
    <property type="entry name" value="YhbY-like"/>
    <property type="match status" value="2"/>
</dbReference>
<dbReference type="InterPro" id="IPR044599">
    <property type="entry name" value="CAF1P_plant"/>
</dbReference>
<feature type="domain" description="CRM" evidence="15">
    <location>
        <begin position="282"/>
        <end position="378"/>
    </location>
</feature>
<feature type="compositionally biased region" description="Polar residues" evidence="13">
    <location>
        <begin position="26"/>
        <end position="37"/>
    </location>
</feature>
<evidence type="ECO:0000259" key="14">
    <source>
        <dbReference type="PROSITE" id="PS50863"/>
    </source>
</evidence>
<keyword evidence="3" id="KW-0677">Repeat</keyword>
<dbReference type="InterPro" id="IPR003340">
    <property type="entry name" value="B3_DNA-bd"/>
</dbReference>
<protein>
    <recommendedName>
        <fullName evidence="18">CRS2-associated factor 1, mitochondrial</fullName>
    </recommendedName>
</protein>
<dbReference type="Proteomes" id="UP001237642">
    <property type="component" value="Unassembled WGS sequence"/>
</dbReference>
<feature type="domain" description="CRM" evidence="15">
    <location>
        <begin position="162"/>
        <end position="260"/>
    </location>
</feature>
<evidence type="ECO:0000313" key="16">
    <source>
        <dbReference type="EMBL" id="KAK1376264.1"/>
    </source>
</evidence>
<organism evidence="16 17">
    <name type="scientific">Heracleum sosnowskyi</name>
    <dbReference type="NCBI Taxonomy" id="360622"/>
    <lineage>
        <taxon>Eukaryota</taxon>
        <taxon>Viridiplantae</taxon>
        <taxon>Streptophyta</taxon>
        <taxon>Embryophyta</taxon>
        <taxon>Tracheophyta</taxon>
        <taxon>Spermatophyta</taxon>
        <taxon>Magnoliopsida</taxon>
        <taxon>eudicotyledons</taxon>
        <taxon>Gunneridae</taxon>
        <taxon>Pentapetalae</taxon>
        <taxon>asterids</taxon>
        <taxon>campanulids</taxon>
        <taxon>Apiales</taxon>
        <taxon>Apiaceae</taxon>
        <taxon>Apioideae</taxon>
        <taxon>apioid superclade</taxon>
        <taxon>Tordylieae</taxon>
        <taxon>Tordyliinae</taxon>
        <taxon>Heracleum</taxon>
    </lineage>
</organism>
<accession>A0AAD8MKR7</accession>
<evidence type="ECO:0000256" key="1">
    <source>
        <dbReference type="ARBA" id="ARBA00004123"/>
    </source>
</evidence>
<dbReference type="EMBL" id="JAUIZM010000007">
    <property type="protein sequence ID" value="KAK1376264.1"/>
    <property type="molecule type" value="Genomic_DNA"/>
</dbReference>
<dbReference type="InterPro" id="IPR015300">
    <property type="entry name" value="DNA-bd_pseudobarrel_sf"/>
</dbReference>
<keyword evidence="11" id="KW-0687">Ribonucleoprotein</keyword>
<evidence type="ECO:0000256" key="10">
    <source>
        <dbReference type="ARBA" id="ARBA00023242"/>
    </source>
</evidence>
<keyword evidence="5" id="KW-0809">Transit peptide</keyword>
<dbReference type="GO" id="GO:0003677">
    <property type="term" value="F:DNA binding"/>
    <property type="evidence" value="ECO:0007669"/>
    <property type="project" value="UniProtKB-KW"/>
</dbReference>
<evidence type="ECO:0000256" key="5">
    <source>
        <dbReference type="ARBA" id="ARBA00022946"/>
    </source>
</evidence>
<comment type="caution">
    <text evidence="16">The sequence shown here is derived from an EMBL/GenBank/DDBJ whole genome shotgun (WGS) entry which is preliminary data.</text>
</comment>
<evidence type="ECO:0000256" key="8">
    <source>
        <dbReference type="ARBA" id="ARBA00023163"/>
    </source>
</evidence>
<sequence>MLLSLLTQLSRRKIPPPSLSAASHRLFSTSDTPSNLRSKYPFHPPPSLHQTPTKTRPESKPTKKPKPQYKPPSSLDRSGKNPVRSTLPFDFRFSYTESSQVVRPIGLREPKYSPFGPDRVDRVWTGVCAPVVNPKVKSVDEEKVELNLEEKRRRTREKIQGVPLSNAERIALVERFQRHKTKRQINIGRDGLTHNMLNDIHNHWKHDEAVRIKCMGVPTVDMKNVCTQLEDKSFGKIIQRHGGLLILYRGRNYHPRKRPVIPLMLWKPQEPIYPRLIKTTIEGLSIEETKDMRKRGLGVPALTRLAKNGYYGSLVPMVRDAFLMEELIRIDCKGLEKSDYKKIGCKLRDLVPCKLVTFEKEQIVIWRGKDYKPNEGGIFLTERELYDDCNVNGSAVNKEQHENIGVNDNKPRQRGIFLDEQESFDDRADSSSSLNGETHENTDNCPSQFDLYSGEDSDKMCRVDTVRSMGGESLVFEYCGGYKFNLFILGVDFAEIEYPSIVHHFQTCQPVPVRIHAGGWKFSKFISLEESVLDKIAVPTGFVKKFPEIPVRQNFMICNGQKFVGSYNSNDNTLNGFGHLRRLLGVSDLNIYSVLLFTYDGGHVFQTTIFDERMVEILFPPLGRCSRGVRGNLTVVETSLPVGERLSFEITVKPFHMYEYCHGVDISMDFFDLVIEWERKDEITVYQGDRRWPLEIRKRKNWKRTTIHYGWIEFRDDLELQIGDVCVFTTMNQSVKEFTVEVRRAV</sequence>
<dbReference type="GO" id="GO:1990904">
    <property type="term" value="C:ribonucleoprotein complex"/>
    <property type="evidence" value="ECO:0007669"/>
    <property type="project" value="UniProtKB-KW"/>
</dbReference>
<dbReference type="GO" id="GO:0005634">
    <property type="term" value="C:nucleus"/>
    <property type="evidence" value="ECO:0007669"/>
    <property type="project" value="UniProtKB-SubCell"/>
</dbReference>
<evidence type="ECO:0000256" key="3">
    <source>
        <dbReference type="ARBA" id="ARBA00022737"/>
    </source>
</evidence>
<feature type="region of interest" description="Disordered" evidence="13">
    <location>
        <begin position="14"/>
        <end position="83"/>
    </location>
</feature>
<keyword evidence="8" id="KW-0804">Transcription</keyword>
<comment type="subcellular location">
    <subcellularLocation>
        <location evidence="1">Nucleus</location>
    </subcellularLocation>
</comment>
<evidence type="ECO:0000256" key="7">
    <source>
        <dbReference type="ARBA" id="ARBA00023125"/>
    </source>
</evidence>
<evidence type="ECO:0000256" key="4">
    <source>
        <dbReference type="ARBA" id="ARBA00022884"/>
    </source>
</evidence>
<evidence type="ECO:0008006" key="18">
    <source>
        <dbReference type="Google" id="ProtNLM"/>
    </source>
</evidence>
<dbReference type="CDD" id="cd10017">
    <property type="entry name" value="B3_DNA"/>
    <property type="match status" value="1"/>
</dbReference>
<dbReference type="Pfam" id="PF01985">
    <property type="entry name" value="CRS1_YhbY"/>
    <property type="match status" value="2"/>
</dbReference>
<evidence type="ECO:0000256" key="6">
    <source>
        <dbReference type="ARBA" id="ARBA00023015"/>
    </source>
</evidence>
<dbReference type="Gene3D" id="2.40.330.10">
    <property type="entry name" value="DNA-binding pseudobarrel domain"/>
    <property type="match status" value="1"/>
</dbReference>